<evidence type="ECO:0000256" key="2">
    <source>
        <dbReference type="SAM" id="SignalP"/>
    </source>
</evidence>
<protein>
    <recommendedName>
        <fullName evidence="5">Lipoprotein</fullName>
    </recommendedName>
</protein>
<feature type="region of interest" description="Disordered" evidence="1">
    <location>
        <begin position="144"/>
        <end position="169"/>
    </location>
</feature>
<dbReference type="AlphaFoldDB" id="A0A511XBM4"/>
<evidence type="ECO:0008006" key="5">
    <source>
        <dbReference type="Google" id="ProtNLM"/>
    </source>
</evidence>
<dbReference type="RefSeq" id="WP_146882423.1">
    <property type="nucleotide sequence ID" value="NZ_AUBI01000004.1"/>
</dbReference>
<dbReference type="Proteomes" id="UP000321635">
    <property type="component" value="Unassembled WGS sequence"/>
</dbReference>
<feature type="compositionally biased region" description="Polar residues" evidence="1">
    <location>
        <begin position="196"/>
        <end position="206"/>
    </location>
</feature>
<evidence type="ECO:0000313" key="3">
    <source>
        <dbReference type="EMBL" id="GEN60322.1"/>
    </source>
</evidence>
<feature type="chain" id="PRO_5021785414" description="Lipoprotein" evidence="2">
    <location>
        <begin position="31"/>
        <end position="206"/>
    </location>
</feature>
<feature type="signal peptide" evidence="2">
    <location>
        <begin position="1"/>
        <end position="30"/>
    </location>
</feature>
<accession>A0A511XBM4</accession>
<feature type="compositionally biased region" description="Low complexity" evidence="1">
    <location>
        <begin position="182"/>
        <end position="192"/>
    </location>
</feature>
<evidence type="ECO:0000256" key="1">
    <source>
        <dbReference type="SAM" id="MobiDB-lite"/>
    </source>
</evidence>
<dbReference type="EMBL" id="BJYF01000016">
    <property type="protein sequence ID" value="GEN60322.1"/>
    <property type="molecule type" value="Genomic_DNA"/>
</dbReference>
<feature type="region of interest" description="Disordered" evidence="1">
    <location>
        <begin position="182"/>
        <end position="206"/>
    </location>
</feature>
<proteinExistence type="predicted"/>
<keyword evidence="4" id="KW-1185">Reference proteome</keyword>
<evidence type="ECO:0000313" key="4">
    <source>
        <dbReference type="Proteomes" id="UP000321635"/>
    </source>
</evidence>
<reference evidence="3 4" key="1">
    <citation type="submission" date="2019-07" db="EMBL/GenBank/DDBJ databases">
        <title>Whole genome shotgun sequence of Acetobacter nitrogenifigens NBRC 105050.</title>
        <authorList>
            <person name="Hosoyama A."/>
            <person name="Uohara A."/>
            <person name="Ohji S."/>
            <person name="Ichikawa N."/>
        </authorList>
    </citation>
    <scope>NUCLEOTIDE SEQUENCE [LARGE SCALE GENOMIC DNA]</scope>
    <source>
        <strain evidence="3 4">NBRC 105050</strain>
    </source>
</reference>
<name>A0A511XBM4_9PROT</name>
<keyword evidence="2" id="KW-0732">Signal</keyword>
<feature type="compositionally biased region" description="Polar residues" evidence="1">
    <location>
        <begin position="154"/>
        <end position="165"/>
    </location>
</feature>
<dbReference type="PROSITE" id="PS51257">
    <property type="entry name" value="PROKAR_LIPOPROTEIN"/>
    <property type="match status" value="1"/>
</dbReference>
<gene>
    <name evidence="3" type="ORF">ANI02nite_22060</name>
</gene>
<sequence length="206" mass="20916">MTTSSRSKHLVHNGCWSGALLLALSLSGCADDASKSAPPEKTPQTWRVAVTGASDADAAAIAGPLSAALVSSGVAASVVTDASPVDHVLEAEVQSVHRSQISTRFRNGKRHWAPGPATAVIAHETVRNGHATDLSIEKSFDVSVSAAPPKTKPKNASDTDQTTDPSVFDLFAQRTVEHLQGAPAVAAAPAAPGETASGNAPASGAQ</sequence>
<dbReference type="OrthoDB" id="9935403at2"/>
<comment type="caution">
    <text evidence="3">The sequence shown here is derived from an EMBL/GenBank/DDBJ whole genome shotgun (WGS) entry which is preliminary data.</text>
</comment>
<organism evidence="3 4">
    <name type="scientific">Acetobacter nitrogenifigens DSM 23921 = NBRC 105050</name>
    <dbReference type="NCBI Taxonomy" id="1120919"/>
    <lineage>
        <taxon>Bacteria</taxon>
        <taxon>Pseudomonadati</taxon>
        <taxon>Pseudomonadota</taxon>
        <taxon>Alphaproteobacteria</taxon>
        <taxon>Acetobacterales</taxon>
        <taxon>Acetobacteraceae</taxon>
        <taxon>Acetobacter</taxon>
    </lineage>
</organism>